<protein>
    <submittedName>
        <fullName evidence="2">Uncharacterized protein</fullName>
    </submittedName>
</protein>
<accession>A0A1L8QW96</accession>
<reference evidence="2 3" key="1">
    <citation type="submission" date="2014-12" db="EMBL/GenBank/DDBJ databases">
        <title>Draft genome sequences of 29 type strains of Enterococci.</title>
        <authorList>
            <person name="Zhong Z."/>
            <person name="Sun Z."/>
            <person name="Liu W."/>
            <person name="Zhang W."/>
            <person name="Zhang H."/>
        </authorList>
    </citation>
    <scope>NUCLEOTIDE SEQUENCE [LARGE SCALE GENOMIC DNA]</scope>
    <source>
        <strain evidence="2 3">DSM 17690</strain>
    </source>
</reference>
<dbReference type="STRING" id="328396.RU93_GL001018"/>
<feature type="signal peptide" evidence="1">
    <location>
        <begin position="1"/>
        <end position="42"/>
    </location>
</feature>
<dbReference type="Proteomes" id="UP000182149">
    <property type="component" value="Unassembled WGS sequence"/>
</dbReference>
<gene>
    <name evidence="2" type="ORF">RU93_GL001018</name>
</gene>
<proteinExistence type="predicted"/>
<dbReference type="AlphaFoldDB" id="A0A1L8QW96"/>
<evidence type="ECO:0000313" key="3">
    <source>
        <dbReference type="Proteomes" id="UP000182149"/>
    </source>
</evidence>
<keyword evidence="1" id="KW-0732">Signal</keyword>
<evidence type="ECO:0000256" key="1">
    <source>
        <dbReference type="SAM" id="SignalP"/>
    </source>
</evidence>
<name>A0A1L8QW96_9ENTE</name>
<sequence length="90" mass="10322">MLFSSTMKQKKPRSEEKMRKRITLMLFLLLSMTAGYTPTVQADTLLVVDVESQRASYVAYNFISYPPQTYNGKTLVKVDKIKGGYVGWYV</sequence>
<feature type="chain" id="PRO_5039713545" evidence="1">
    <location>
        <begin position="43"/>
        <end position="90"/>
    </location>
</feature>
<comment type="caution">
    <text evidence="2">The sequence shown here is derived from an EMBL/GenBank/DDBJ whole genome shotgun (WGS) entry which is preliminary data.</text>
</comment>
<organism evidence="2 3">
    <name type="scientific">Enterococcus aquimarinus</name>
    <dbReference type="NCBI Taxonomy" id="328396"/>
    <lineage>
        <taxon>Bacteria</taxon>
        <taxon>Bacillati</taxon>
        <taxon>Bacillota</taxon>
        <taxon>Bacilli</taxon>
        <taxon>Lactobacillales</taxon>
        <taxon>Enterococcaceae</taxon>
        <taxon>Enterococcus</taxon>
    </lineage>
</organism>
<evidence type="ECO:0000313" key="2">
    <source>
        <dbReference type="EMBL" id="OJG11785.1"/>
    </source>
</evidence>
<keyword evidence="3" id="KW-1185">Reference proteome</keyword>
<dbReference type="EMBL" id="JXKD01000002">
    <property type="protein sequence ID" value="OJG11785.1"/>
    <property type="molecule type" value="Genomic_DNA"/>
</dbReference>